<keyword evidence="1" id="KW-0677">Repeat</keyword>
<feature type="repeat" description="RCC1" evidence="2">
    <location>
        <begin position="310"/>
        <end position="366"/>
    </location>
</feature>
<dbReference type="Pfam" id="PF00415">
    <property type="entry name" value="RCC1"/>
    <property type="match status" value="6"/>
</dbReference>
<dbReference type="Gene3D" id="2.130.10.30">
    <property type="entry name" value="Regulator of chromosome condensation 1/beta-lactamase-inhibitor protein II"/>
    <property type="match status" value="1"/>
</dbReference>
<dbReference type="SUPFAM" id="SSF50985">
    <property type="entry name" value="RCC1/BLIP-II"/>
    <property type="match status" value="1"/>
</dbReference>
<reference evidence="3" key="1">
    <citation type="submission" date="2015-05" db="UniProtKB">
        <authorList>
            <consortium name="EnsemblMetazoa"/>
        </authorList>
    </citation>
    <scope>IDENTIFICATION</scope>
</reference>
<organism evidence="3 4">
    <name type="scientific">Rhodnius prolixus</name>
    <name type="common">Triatomid bug</name>
    <dbReference type="NCBI Taxonomy" id="13249"/>
    <lineage>
        <taxon>Eukaryota</taxon>
        <taxon>Metazoa</taxon>
        <taxon>Ecdysozoa</taxon>
        <taxon>Arthropoda</taxon>
        <taxon>Hexapoda</taxon>
        <taxon>Insecta</taxon>
        <taxon>Pterygota</taxon>
        <taxon>Neoptera</taxon>
        <taxon>Paraneoptera</taxon>
        <taxon>Hemiptera</taxon>
        <taxon>Heteroptera</taxon>
        <taxon>Panheteroptera</taxon>
        <taxon>Cimicomorpha</taxon>
        <taxon>Reduviidae</taxon>
        <taxon>Triatominae</taxon>
        <taxon>Rhodnius</taxon>
    </lineage>
</organism>
<feature type="repeat" description="RCC1" evidence="2">
    <location>
        <begin position="157"/>
        <end position="207"/>
    </location>
</feature>
<sequence>MSSEESNDIPESGAVFTFGKSRFADNIPSHFFVRKDPIINISCGDEHTVVICRNGRAFSFGRNSWGELGLSHRMAVGKPNCIKSLKPRKSVNVACGRAHTLILTDCGQVFSCGNNDDGQLGVQDILCRDAPQEITSVSGIKQVSTGANHSTALNVEGKVYVWGSNKEGQLGLGVDVPFINVPTQLNLECKIVQIACGYYHTLLLSDEGKILAFGEGECGKLGTGDEVRRNEPTLIKSSNIIQFVAAGGNHSAAITSKGKLLLWGSNDRGQLGINIKDYVNQPKLFTALAEDIIIQVSCGENHTAIVTETGTMYTFGDNKHGKLCLDKNDDHVIGQSTYPIKINKFETYQVLKVSCGGCHTMVLAAPRTIGTTSNPFLQNTGRKANMLEGKLSDNNDSESLCSTKSSTKLILPPLQKCNRVQSTIPSPATTPPEPCNLTVDIPTINTVFADNSENNQINSPPKTPDTASQPEEVKAHCEENNMDKKECNTFNDINHTKPIKKSSSFCQPENKENRIEDEVISGKRDDKAVSNESHEINGDFKQDRSCGEKKLLAKYLKIKEKTKAQNAIHYSNKGSLKYSERKSKMCVIL</sequence>
<dbReference type="InterPro" id="IPR000408">
    <property type="entry name" value="Reg_chr_condens"/>
</dbReference>
<dbReference type="InParanoid" id="T1H8R8"/>
<feature type="repeat" description="RCC1" evidence="2">
    <location>
        <begin position="258"/>
        <end position="309"/>
    </location>
</feature>
<dbReference type="EnsemblMetazoa" id="RPRC000417-RA">
    <property type="protein sequence ID" value="RPRC000417-PA"/>
    <property type="gene ID" value="RPRC000417"/>
</dbReference>
<dbReference type="Proteomes" id="UP000015103">
    <property type="component" value="Unassembled WGS sequence"/>
</dbReference>
<feature type="repeat" description="RCC1" evidence="2">
    <location>
        <begin position="13"/>
        <end position="54"/>
    </location>
</feature>
<feature type="repeat" description="RCC1" evidence="2">
    <location>
        <begin position="55"/>
        <end position="106"/>
    </location>
</feature>
<evidence type="ECO:0000313" key="3">
    <source>
        <dbReference type="EnsemblMetazoa" id="RPRC000417-PA"/>
    </source>
</evidence>
<evidence type="ECO:0000256" key="2">
    <source>
        <dbReference type="PROSITE-ProRule" id="PRU00235"/>
    </source>
</evidence>
<dbReference type="PANTHER" id="PTHR45622:SF70">
    <property type="entry name" value="SECRETION-REGULATING GUANINE NUCLEOTIDE EXCHANGE FACTOR"/>
    <property type="match status" value="1"/>
</dbReference>
<dbReference type="InterPro" id="IPR009091">
    <property type="entry name" value="RCC1/BLIP-II"/>
</dbReference>
<dbReference type="PROSITE" id="PS50012">
    <property type="entry name" value="RCC1_3"/>
    <property type="match status" value="7"/>
</dbReference>
<dbReference type="PRINTS" id="PR00633">
    <property type="entry name" value="RCCNDNSATION"/>
</dbReference>
<name>T1H8R8_RHOPR</name>
<dbReference type="VEuPathDB" id="VectorBase:RPRC000417"/>
<dbReference type="HOGENOM" id="CLU_327146_0_0_1"/>
<dbReference type="EMBL" id="ACPB03000031">
    <property type="status" value="NOT_ANNOTATED_CDS"/>
    <property type="molecule type" value="Genomic_DNA"/>
</dbReference>
<dbReference type="InterPro" id="IPR051709">
    <property type="entry name" value="Ub-ligase/GTPase-reg"/>
</dbReference>
<keyword evidence="4" id="KW-1185">Reference proteome</keyword>
<evidence type="ECO:0000256" key="1">
    <source>
        <dbReference type="ARBA" id="ARBA00022737"/>
    </source>
</evidence>
<dbReference type="STRING" id="13249.T1H8R8"/>
<protein>
    <submittedName>
        <fullName evidence="3">X-linked retinitis pigmentosa GTPase regulator</fullName>
    </submittedName>
</protein>
<evidence type="ECO:0000313" key="4">
    <source>
        <dbReference type="Proteomes" id="UP000015103"/>
    </source>
</evidence>
<accession>T1H8R8</accession>
<dbReference type="PROSITE" id="PS00626">
    <property type="entry name" value="RCC1_2"/>
    <property type="match status" value="4"/>
</dbReference>
<dbReference type="AlphaFoldDB" id="T1H8R8"/>
<dbReference type="PANTHER" id="PTHR45622">
    <property type="entry name" value="UBIQUITIN-PROTEIN LIGASE E3A-RELATED"/>
    <property type="match status" value="1"/>
</dbReference>
<feature type="repeat" description="RCC1" evidence="2">
    <location>
        <begin position="107"/>
        <end position="156"/>
    </location>
</feature>
<dbReference type="GO" id="GO:0005737">
    <property type="term" value="C:cytoplasm"/>
    <property type="evidence" value="ECO:0007669"/>
    <property type="project" value="TreeGrafter"/>
</dbReference>
<feature type="repeat" description="RCC1" evidence="2">
    <location>
        <begin position="208"/>
        <end position="257"/>
    </location>
</feature>
<proteinExistence type="predicted"/>
<dbReference type="eggNOG" id="KOG1426">
    <property type="taxonomic scope" value="Eukaryota"/>
</dbReference>